<evidence type="ECO:0000313" key="3">
    <source>
        <dbReference type="Proteomes" id="UP000597444"/>
    </source>
</evidence>
<proteinExistence type="predicted"/>
<comment type="caution">
    <text evidence="2">The sequence shown here is derived from an EMBL/GenBank/DDBJ whole genome shotgun (WGS) entry which is preliminary data.</text>
</comment>
<keyword evidence="1" id="KW-0812">Transmembrane</keyword>
<sequence>MTSKLENVHDYARVLLAGIRIVNGTAALFAPALLARRFGDNPNSAVIYALRMFGIRTIVMGIELLVPDEKWRERSLRYAIPIHASDTASAALAGIQGQLPSRVSILLTALSGFNTILAILAQPRKSER</sequence>
<keyword evidence="3" id="KW-1185">Reference proteome</keyword>
<reference evidence="2" key="1">
    <citation type="submission" date="2020-10" db="EMBL/GenBank/DDBJ databases">
        <title>Taxonomic study of unclassified bacteria belonging to the class Ktedonobacteria.</title>
        <authorList>
            <person name="Yabe S."/>
            <person name="Wang C.M."/>
            <person name="Zheng Y."/>
            <person name="Sakai Y."/>
            <person name="Cavaletti L."/>
            <person name="Monciardini P."/>
            <person name="Donadio S."/>
        </authorList>
    </citation>
    <scope>NUCLEOTIDE SEQUENCE</scope>
    <source>
        <strain evidence="2">ID150040</strain>
    </source>
</reference>
<dbReference type="Proteomes" id="UP000597444">
    <property type="component" value="Unassembled WGS sequence"/>
</dbReference>
<feature type="transmembrane region" description="Helical" evidence="1">
    <location>
        <begin position="46"/>
        <end position="66"/>
    </location>
</feature>
<keyword evidence="1" id="KW-0472">Membrane</keyword>
<organism evidence="2 3">
    <name type="scientific">Reticulibacter mediterranei</name>
    <dbReference type="NCBI Taxonomy" id="2778369"/>
    <lineage>
        <taxon>Bacteria</taxon>
        <taxon>Bacillati</taxon>
        <taxon>Chloroflexota</taxon>
        <taxon>Ktedonobacteria</taxon>
        <taxon>Ktedonobacterales</taxon>
        <taxon>Reticulibacteraceae</taxon>
        <taxon>Reticulibacter</taxon>
    </lineage>
</organism>
<protein>
    <submittedName>
        <fullName evidence="2">Uncharacterized protein</fullName>
    </submittedName>
</protein>
<evidence type="ECO:0000313" key="2">
    <source>
        <dbReference type="EMBL" id="GHO96686.1"/>
    </source>
</evidence>
<feature type="transmembrane region" description="Helical" evidence="1">
    <location>
        <begin position="12"/>
        <end position="34"/>
    </location>
</feature>
<gene>
    <name evidence="2" type="ORF">KSF_067340</name>
</gene>
<name>A0A8J3ILF9_9CHLR</name>
<evidence type="ECO:0000256" key="1">
    <source>
        <dbReference type="SAM" id="Phobius"/>
    </source>
</evidence>
<dbReference type="RefSeq" id="WP_220207292.1">
    <property type="nucleotide sequence ID" value="NZ_BNJK01000001.1"/>
</dbReference>
<accession>A0A8J3ILF9</accession>
<dbReference type="EMBL" id="BNJK01000001">
    <property type="protein sequence ID" value="GHO96686.1"/>
    <property type="molecule type" value="Genomic_DNA"/>
</dbReference>
<dbReference type="AlphaFoldDB" id="A0A8J3ILF9"/>
<keyword evidence="1" id="KW-1133">Transmembrane helix</keyword>